<reference evidence="3 4" key="1">
    <citation type="submission" date="2017-05" db="EMBL/GenBank/DDBJ databases">
        <authorList>
            <person name="Varghese N."/>
            <person name="Submissions S."/>
        </authorList>
    </citation>
    <scope>NUCLEOTIDE SEQUENCE [LARGE SCALE GENOMIC DNA]</scope>
    <source>
        <strain evidence="3 4">DSM 15949</strain>
    </source>
</reference>
<name>A0ABY1PHH3_9HYPH</name>
<proteinExistence type="predicted"/>
<dbReference type="Gene3D" id="3.60.110.10">
    <property type="entry name" value="Carbon-nitrogen hydrolase"/>
    <property type="match status" value="1"/>
</dbReference>
<dbReference type="InterPro" id="IPR044083">
    <property type="entry name" value="RamA-like"/>
</dbReference>
<dbReference type="SUPFAM" id="SSF56317">
    <property type="entry name" value="Carbon-nitrogen hydrolase"/>
    <property type="match status" value="1"/>
</dbReference>
<protein>
    <submittedName>
        <fullName evidence="3">Predicted amidohydrolase</fullName>
    </submittedName>
</protein>
<comment type="caution">
    <text evidence="3">The sequence shown here is derived from an EMBL/GenBank/DDBJ whole genome shotgun (WGS) entry which is preliminary data.</text>
</comment>
<dbReference type="Proteomes" id="UP001157914">
    <property type="component" value="Unassembled WGS sequence"/>
</dbReference>
<keyword evidence="1" id="KW-0378">Hydrolase</keyword>
<evidence type="ECO:0000313" key="3">
    <source>
        <dbReference type="EMBL" id="SMP34533.1"/>
    </source>
</evidence>
<dbReference type="CDD" id="cd07576">
    <property type="entry name" value="R-amidase_like"/>
    <property type="match status" value="1"/>
</dbReference>
<dbReference type="PANTHER" id="PTHR43674">
    <property type="entry name" value="NITRILASE C965.09-RELATED"/>
    <property type="match status" value="1"/>
</dbReference>
<dbReference type="PANTHER" id="PTHR43674:SF2">
    <property type="entry name" value="BETA-UREIDOPROPIONASE"/>
    <property type="match status" value="1"/>
</dbReference>
<dbReference type="PROSITE" id="PS50263">
    <property type="entry name" value="CN_HYDROLASE"/>
    <property type="match status" value="1"/>
</dbReference>
<sequence length="263" mass="27769">MKIATAQLDAGVTHLDRRRSEIASAVTEAASLGCSLVVLPELALSGYGAGTLISKNAQELSGADVTWLKALSAQTGCGIVCGLALKREGQVYNTALFTAPDGTVIAYDKIHLYGDYEQTLFKRGAASPPVFTFGGLTFGLLVCFDVEFPERVRGLALRGADAVLVPTALPKSDGGAFIAQSVIPVRAFENQVFIAYANHCGKDAMFCYQGQSSIAAPDGQRLAQAPATDPALLAAELDPGAYAACRQQNPYLEEVRLCFDRSA</sequence>
<dbReference type="InterPro" id="IPR036526">
    <property type="entry name" value="C-N_Hydrolase_sf"/>
</dbReference>
<gene>
    <name evidence="3" type="ORF">SAMN06265374_3883</name>
</gene>
<keyword evidence="4" id="KW-1185">Reference proteome</keyword>
<dbReference type="InterPro" id="IPR003010">
    <property type="entry name" value="C-N_Hydrolase"/>
</dbReference>
<evidence type="ECO:0000313" key="4">
    <source>
        <dbReference type="Proteomes" id="UP001157914"/>
    </source>
</evidence>
<dbReference type="EMBL" id="FXTT01000006">
    <property type="protein sequence ID" value="SMP34533.1"/>
    <property type="molecule type" value="Genomic_DNA"/>
</dbReference>
<feature type="domain" description="CN hydrolase" evidence="2">
    <location>
        <begin position="1"/>
        <end position="239"/>
    </location>
</feature>
<dbReference type="Pfam" id="PF00795">
    <property type="entry name" value="CN_hydrolase"/>
    <property type="match status" value="1"/>
</dbReference>
<accession>A0ABY1PHH3</accession>
<organism evidence="3 4">
    <name type="scientific">Roseibium denhamense</name>
    <dbReference type="NCBI Taxonomy" id="76305"/>
    <lineage>
        <taxon>Bacteria</taxon>
        <taxon>Pseudomonadati</taxon>
        <taxon>Pseudomonadota</taxon>
        <taxon>Alphaproteobacteria</taxon>
        <taxon>Hyphomicrobiales</taxon>
        <taxon>Stappiaceae</taxon>
        <taxon>Roseibium</taxon>
    </lineage>
</organism>
<dbReference type="InterPro" id="IPR050345">
    <property type="entry name" value="Aliph_Amidase/BUP"/>
</dbReference>
<evidence type="ECO:0000256" key="1">
    <source>
        <dbReference type="ARBA" id="ARBA00022801"/>
    </source>
</evidence>
<dbReference type="RefSeq" id="WP_155190788.1">
    <property type="nucleotide sequence ID" value="NZ_BAAAEA010000002.1"/>
</dbReference>
<evidence type="ECO:0000259" key="2">
    <source>
        <dbReference type="PROSITE" id="PS50263"/>
    </source>
</evidence>